<reference evidence="2" key="1">
    <citation type="journal article" date="2021" name="Nat. Commun.">
        <title>Genetic determinants of endophytism in the Arabidopsis root mycobiome.</title>
        <authorList>
            <person name="Mesny F."/>
            <person name="Miyauchi S."/>
            <person name="Thiergart T."/>
            <person name="Pickel B."/>
            <person name="Atanasova L."/>
            <person name="Karlsson M."/>
            <person name="Huettel B."/>
            <person name="Barry K.W."/>
            <person name="Haridas S."/>
            <person name="Chen C."/>
            <person name="Bauer D."/>
            <person name="Andreopoulos W."/>
            <person name="Pangilinan J."/>
            <person name="LaButti K."/>
            <person name="Riley R."/>
            <person name="Lipzen A."/>
            <person name="Clum A."/>
            <person name="Drula E."/>
            <person name="Henrissat B."/>
            <person name="Kohler A."/>
            <person name="Grigoriev I.V."/>
            <person name="Martin F.M."/>
            <person name="Hacquard S."/>
        </authorList>
    </citation>
    <scope>NUCLEOTIDE SEQUENCE</scope>
    <source>
        <strain evidence="2">MPI-CAGE-AT-0147</strain>
    </source>
</reference>
<dbReference type="OrthoDB" id="5086500at2759"/>
<dbReference type="Proteomes" id="UP000738349">
    <property type="component" value="Unassembled WGS sequence"/>
</dbReference>
<feature type="transmembrane region" description="Helical" evidence="1">
    <location>
        <begin position="293"/>
        <end position="317"/>
    </location>
</feature>
<organism evidence="2 3">
    <name type="scientific">Dactylonectria macrodidyma</name>
    <dbReference type="NCBI Taxonomy" id="307937"/>
    <lineage>
        <taxon>Eukaryota</taxon>
        <taxon>Fungi</taxon>
        <taxon>Dikarya</taxon>
        <taxon>Ascomycota</taxon>
        <taxon>Pezizomycotina</taxon>
        <taxon>Sordariomycetes</taxon>
        <taxon>Hypocreomycetidae</taxon>
        <taxon>Hypocreales</taxon>
        <taxon>Nectriaceae</taxon>
        <taxon>Dactylonectria</taxon>
    </lineage>
</organism>
<gene>
    <name evidence="2" type="ORF">EDB81DRAFT_859257</name>
</gene>
<keyword evidence="1" id="KW-0472">Membrane</keyword>
<dbReference type="PANTHER" id="PTHR34414:SF1">
    <property type="entry name" value="SUBTILISIN-LIKE SERINE PROTEASE"/>
    <property type="match status" value="1"/>
</dbReference>
<evidence type="ECO:0000256" key="1">
    <source>
        <dbReference type="SAM" id="Phobius"/>
    </source>
</evidence>
<protein>
    <submittedName>
        <fullName evidence="2">Uncharacterized protein</fullName>
    </submittedName>
</protein>
<dbReference type="PANTHER" id="PTHR34414">
    <property type="entry name" value="HET DOMAIN-CONTAINING PROTEIN-RELATED"/>
    <property type="match status" value="1"/>
</dbReference>
<proteinExistence type="predicted"/>
<dbReference type="Pfam" id="PF20246">
    <property type="entry name" value="DUF6601"/>
    <property type="match status" value="1"/>
</dbReference>
<dbReference type="AlphaFoldDB" id="A0A9P9EAQ3"/>
<keyword evidence="3" id="KW-1185">Reference proteome</keyword>
<evidence type="ECO:0000313" key="3">
    <source>
        <dbReference type="Proteomes" id="UP000738349"/>
    </source>
</evidence>
<evidence type="ECO:0000313" key="2">
    <source>
        <dbReference type="EMBL" id="KAH7133731.1"/>
    </source>
</evidence>
<keyword evidence="1" id="KW-0812">Transmembrane</keyword>
<keyword evidence="1" id="KW-1133">Transmembrane helix</keyword>
<accession>A0A9P9EAQ3</accession>
<dbReference type="InterPro" id="IPR046536">
    <property type="entry name" value="DUF6601"/>
</dbReference>
<comment type="caution">
    <text evidence="2">The sequence shown here is derived from an EMBL/GenBank/DDBJ whole genome shotgun (WGS) entry which is preliminary data.</text>
</comment>
<dbReference type="EMBL" id="JAGMUV010000015">
    <property type="protein sequence ID" value="KAH7133731.1"/>
    <property type="molecule type" value="Genomic_DNA"/>
</dbReference>
<name>A0A9P9EAQ3_9HYPO</name>
<sequence>MRRSRAPMLESGFTLRSKGILKLLASLACHPFSRTNLASFVSLLYTAQSKSSAKRDRGKGDASVISQWSADGELMRLERTVPGSPVSVQGSLDAAAETQTRQTVRGLEAGNISSLHHQAFKGRKICIKERVDLHLVWYYGRIFIKPIPKCLFSRTFRETYLPHAKDFDGGDLAPEASGFLKSYAMLIVHESDFDLAKELRLLPKLIDWVSWCHFIQESQHLRAKHVGQRYHYGEIRLTRLNSFSNLVYGSSYQEVQYNYATYFARFGRRIGLFLTDLAAYDDGGMYRGIAVKFVLFTCVLTIAGLLLSPLLCIFFQLKEAFLYNYRYREMS</sequence>